<evidence type="ECO:0000256" key="4">
    <source>
        <dbReference type="ARBA" id="ARBA00022729"/>
    </source>
</evidence>
<dbReference type="Gene3D" id="2.60.40.1280">
    <property type="match status" value="1"/>
</dbReference>
<dbReference type="OrthoDB" id="3268315at2"/>
<evidence type="ECO:0000313" key="9">
    <source>
        <dbReference type="Proteomes" id="UP000269544"/>
    </source>
</evidence>
<dbReference type="InterPro" id="IPR011252">
    <property type="entry name" value="Fibrogen-bd_dom1"/>
</dbReference>
<dbReference type="SUPFAM" id="SSF49401">
    <property type="entry name" value="Bacterial adhesins"/>
    <property type="match status" value="2"/>
</dbReference>
<feature type="compositionally biased region" description="Basic and acidic residues" evidence="6">
    <location>
        <begin position="573"/>
        <end position="594"/>
    </location>
</feature>
<evidence type="ECO:0000256" key="1">
    <source>
        <dbReference type="ARBA" id="ARBA00004191"/>
    </source>
</evidence>
<sequence length="608" mass="68314">MDKNTIVYTFTDAINGRGYAKARAEHVAFDREEKIQNSQEQTFTVDMGETTDSITLNVDYGEPYNHEGLEGKSEFTEWNPETGEFTQIYYINPNSKDVNYSSENDLQLSVGVILHNGNDENEAETVTGYRSNVFFTNDNTKVTVYKLDKDTVMPHAVYGDWLTDDKIDTASEVGFNNQTGKARVNFNRKTIDNPYVIKVVSKVDPKKENINLYSAAKFYGNDGNFTTSAKPDGTDDNKKEGFTLVKEEIKKSDKITDELDGEPKDIHFIPNEDLEVTYVYRKDITSEDPVEEKGSFTEHHIYEVYKDGEKQEDQTTNIHLDKVEGTEEETFTTSAKPDGTDDNKKEGFTLVKEEIKKSDKITDELDGEPKDIHFIPNEDLEVTYVYRKDITSEDPMEERGSFTEIHEYYEYDKDGKLVNTNTITIPKTEGTKDEQFTTAAKPNGTEENPKEDFELVPERIEKSDEITKTIDGSEVKDNFVPKKELKVTYVYKKDTKTTTPEGPSDPTPGTPSDPTPGKPWNPGTPGGPVDPTPNKPSEPTPNKPGEPTAPEKQPKDKPSTDKPYAPEKTGVVKKSDKGDTTKKVETKAKDDADKAPQTFDAGVSGYFG</sequence>
<accession>A0A3S4YK24</accession>
<organism evidence="8 9">
    <name type="scientific">Aedoeadaptatus ivorii</name>
    <dbReference type="NCBI Taxonomy" id="54006"/>
    <lineage>
        <taxon>Bacteria</taxon>
        <taxon>Bacillati</taxon>
        <taxon>Bacillota</taxon>
        <taxon>Tissierellia</taxon>
        <taxon>Tissierellales</taxon>
        <taxon>Peptoniphilaceae</taxon>
        <taxon>Aedoeadaptatus</taxon>
    </lineage>
</organism>
<dbReference type="EMBL" id="LR134523">
    <property type="protein sequence ID" value="VEJ34689.1"/>
    <property type="molecule type" value="Genomic_DNA"/>
</dbReference>
<dbReference type="GO" id="GO:0007155">
    <property type="term" value="P:cell adhesion"/>
    <property type="evidence" value="ECO:0007669"/>
    <property type="project" value="InterPro"/>
</dbReference>
<feature type="region of interest" description="Disordered" evidence="6">
    <location>
        <begin position="426"/>
        <end position="608"/>
    </location>
</feature>
<feature type="domain" description="Fibrinogen-binding" evidence="7">
    <location>
        <begin position="72"/>
        <end position="216"/>
    </location>
</feature>
<evidence type="ECO:0000256" key="3">
    <source>
        <dbReference type="ARBA" id="ARBA00022525"/>
    </source>
</evidence>
<dbReference type="Gene3D" id="2.60.40.1290">
    <property type="match status" value="1"/>
</dbReference>
<dbReference type="AlphaFoldDB" id="A0A3S4YK24"/>
<evidence type="ECO:0000256" key="5">
    <source>
        <dbReference type="ARBA" id="ARBA00023088"/>
    </source>
</evidence>
<keyword evidence="3" id="KW-0964">Secreted</keyword>
<feature type="compositionally biased region" description="Pro residues" evidence="6">
    <location>
        <begin position="528"/>
        <end position="544"/>
    </location>
</feature>
<evidence type="ECO:0000313" key="8">
    <source>
        <dbReference type="EMBL" id="VEJ34689.1"/>
    </source>
</evidence>
<feature type="compositionally biased region" description="Pro residues" evidence="6">
    <location>
        <begin position="503"/>
        <end position="519"/>
    </location>
</feature>
<keyword evidence="4" id="KW-0732">Signal</keyword>
<proteinExistence type="predicted"/>
<dbReference type="InterPro" id="IPR011266">
    <property type="entry name" value="Adhesin_Fg-bd_dom_2"/>
</dbReference>
<evidence type="ECO:0000256" key="6">
    <source>
        <dbReference type="SAM" id="MobiDB-lite"/>
    </source>
</evidence>
<dbReference type="Pfam" id="PF10425">
    <property type="entry name" value="SdrG_C_C"/>
    <property type="match status" value="1"/>
</dbReference>
<dbReference type="KEGG" id="piv:NCTC13079_00274"/>
<comment type="subcellular location">
    <subcellularLocation>
        <location evidence="1">Secreted</location>
        <location evidence="1">Cell wall</location>
    </subcellularLocation>
</comment>
<keyword evidence="5" id="KW-0572">Peptidoglycan-anchor</keyword>
<keyword evidence="2" id="KW-0134">Cell wall</keyword>
<keyword evidence="9" id="KW-1185">Reference proteome</keyword>
<gene>
    <name evidence="8" type="primary">sdrG</name>
    <name evidence="8" type="ORF">NCTC13079_00274</name>
</gene>
<evidence type="ECO:0000259" key="7">
    <source>
        <dbReference type="Pfam" id="PF10425"/>
    </source>
</evidence>
<name>A0A3S4YK24_9FIRM</name>
<evidence type="ECO:0000256" key="2">
    <source>
        <dbReference type="ARBA" id="ARBA00022512"/>
    </source>
</evidence>
<dbReference type="InterPro" id="IPR008966">
    <property type="entry name" value="Adhesion_dom_sf"/>
</dbReference>
<protein>
    <submittedName>
        <fullName evidence="8">Serine-aspartate repeat-containing protein G</fullName>
    </submittedName>
</protein>
<feature type="region of interest" description="Disordered" evidence="6">
    <location>
        <begin position="325"/>
        <end position="345"/>
    </location>
</feature>
<feature type="compositionally biased region" description="Basic and acidic residues" evidence="6">
    <location>
        <begin position="447"/>
        <end position="496"/>
    </location>
</feature>
<dbReference type="Proteomes" id="UP000269544">
    <property type="component" value="Chromosome"/>
</dbReference>
<reference evidence="8 9" key="1">
    <citation type="submission" date="2018-12" db="EMBL/GenBank/DDBJ databases">
        <authorList>
            <consortium name="Pathogen Informatics"/>
        </authorList>
    </citation>
    <scope>NUCLEOTIDE SEQUENCE [LARGE SCALE GENOMIC DNA]</scope>
    <source>
        <strain evidence="8 9">NCTC13079</strain>
    </source>
</reference>